<comment type="subcellular location">
    <subcellularLocation>
        <location evidence="1">Membrane</location>
        <topology evidence="1">Multi-pass membrane protein</topology>
    </subcellularLocation>
</comment>
<evidence type="ECO:0000259" key="6">
    <source>
        <dbReference type="PROSITE" id="PS50835"/>
    </source>
</evidence>
<dbReference type="GO" id="GO:0016020">
    <property type="term" value="C:membrane"/>
    <property type="evidence" value="ECO:0007669"/>
    <property type="project" value="UniProtKB-SubCell"/>
</dbReference>
<gene>
    <name evidence="7" type="ORF">DR999_PMT13103</name>
</gene>
<keyword evidence="8" id="KW-1185">Reference proteome</keyword>
<dbReference type="AlphaFoldDB" id="A0A4D9ECI9"/>
<keyword evidence="5" id="KW-0812">Transmembrane</keyword>
<dbReference type="PANTHER" id="PTHR12080:SF59">
    <property type="entry name" value="HEPATIC AND GLIAL CELL ADHESION MOLECULE"/>
    <property type="match status" value="1"/>
</dbReference>
<dbReference type="SMART" id="SM00408">
    <property type="entry name" value="IGc2"/>
    <property type="match status" value="1"/>
</dbReference>
<dbReference type="InterPro" id="IPR007110">
    <property type="entry name" value="Ig-like_dom"/>
</dbReference>
<keyword evidence="3 5" id="KW-0472">Membrane</keyword>
<organism evidence="7 8">
    <name type="scientific">Platysternon megacephalum</name>
    <name type="common">big-headed turtle</name>
    <dbReference type="NCBI Taxonomy" id="55544"/>
    <lineage>
        <taxon>Eukaryota</taxon>
        <taxon>Metazoa</taxon>
        <taxon>Chordata</taxon>
        <taxon>Craniata</taxon>
        <taxon>Vertebrata</taxon>
        <taxon>Euteleostomi</taxon>
        <taxon>Archelosauria</taxon>
        <taxon>Testudinata</taxon>
        <taxon>Testudines</taxon>
        <taxon>Cryptodira</taxon>
        <taxon>Durocryptodira</taxon>
        <taxon>Testudinoidea</taxon>
        <taxon>Platysternidae</taxon>
        <taxon>Platysternon</taxon>
    </lineage>
</organism>
<keyword evidence="4" id="KW-0325">Glycoprotein</keyword>
<feature type="transmembrane region" description="Helical" evidence="5">
    <location>
        <begin position="389"/>
        <end position="415"/>
    </location>
</feature>
<evidence type="ECO:0000256" key="5">
    <source>
        <dbReference type="SAM" id="Phobius"/>
    </source>
</evidence>
<keyword evidence="5" id="KW-1133">Transmembrane helix</keyword>
<dbReference type="InterPro" id="IPR015631">
    <property type="entry name" value="CD2/SLAM_rcpt"/>
</dbReference>
<dbReference type="InterPro" id="IPR013783">
    <property type="entry name" value="Ig-like_fold"/>
</dbReference>
<dbReference type="SMART" id="SM00409">
    <property type="entry name" value="IG"/>
    <property type="match status" value="2"/>
</dbReference>
<dbReference type="InterPro" id="IPR003598">
    <property type="entry name" value="Ig_sub2"/>
</dbReference>
<dbReference type="InterPro" id="IPR036179">
    <property type="entry name" value="Ig-like_dom_sf"/>
</dbReference>
<dbReference type="SUPFAM" id="SSF103473">
    <property type="entry name" value="MFS general substrate transporter"/>
    <property type="match status" value="1"/>
</dbReference>
<dbReference type="InterPro" id="IPR036259">
    <property type="entry name" value="MFS_trans_sf"/>
</dbReference>
<evidence type="ECO:0000256" key="4">
    <source>
        <dbReference type="ARBA" id="ARBA00023180"/>
    </source>
</evidence>
<feature type="transmembrane region" description="Helical" evidence="5">
    <location>
        <begin position="470"/>
        <end position="490"/>
    </location>
</feature>
<evidence type="ECO:0000256" key="1">
    <source>
        <dbReference type="ARBA" id="ARBA00004141"/>
    </source>
</evidence>
<proteinExistence type="predicted"/>
<evidence type="ECO:0000256" key="3">
    <source>
        <dbReference type="ARBA" id="ARBA00023136"/>
    </source>
</evidence>
<dbReference type="OrthoDB" id="6353782at2759"/>
<keyword evidence="2" id="KW-0732">Signal</keyword>
<dbReference type="Gene3D" id="2.60.40.10">
    <property type="entry name" value="Immunoglobulins"/>
    <property type="match status" value="2"/>
</dbReference>
<feature type="domain" description="Ig-like" evidence="6">
    <location>
        <begin position="220"/>
        <end position="306"/>
    </location>
</feature>
<feature type="transmembrane region" description="Helical" evidence="5">
    <location>
        <begin position="323"/>
        <end position="343"/>
    </location>
</feature>
<evidence type="ECO:0000256" key="2">
    <source>
        <dbReference type="ARBA" id="ARBA00022729"/>
    </source>
</evidence>
<dbReference type="SUPFAM" id="SSF48726">
    <property type="entry name" value="Immunoglobulin"/>
    <property type="match status" value="2"/>
</dbReference>
<dbReference type="STRING" id="55544.A0A4D9ECI9"/>
<reference evidence="7 8" key="2">
    <citation type="submission" date="2019-04" db="EMBL/GenBank/DDBJ databases">
        <title>The genome sequence of big-headed turtle.</title>
        <authorList>
            <person name="Gong S."/>
        </authorList>
    </citation>
    <scope>NUCLEOTIDE SEQUENCE [LARGE SCALE GENOMIC DNA]</scope>
    <source>
        <strain evidence="7">DO16091913</strain>
        <tissue evidence="7">Muscle</tissue>
    </source>
</reference>
<evidence type="ECO:0000313" key="7">
    <source>
        <dbReference type="EMBL" id="TFK04380.1"/>
    </source>
</evidence>
<reference evidence="7 8" key="1">
    <citation type="submission" date="2019-04" db="EMBL/GenBank/DDBJ databases">
        <title>Draft genome of the big-headed turtle Platysternon megacephalum.</title>
        <authorList>
            <person name="Gong S."/>
        </authorList>
    </citation>
    <scope>NUCLEOTIDE SEQUENCE [LARGE SCALE GENOMIC DNA]</scope>
    <source>
        <strain evidence="7">DO16091913</strain>
        <tissue evidence="7">Muscle</tissue>
    </source>
</reference>
<feature type="transmembrane region" description="Helical" evidence="5">
    <location>
        <begin position="427"/>
        <end position="450"/>
    </location>
</feature>
<sequence>MECGTARGLCHEEDAAVLGVMWVPGAEVTVARHHQRRLRWYTELIPRTASRRHHSDAVSSRCKLGELPQATAGSCCHCPKTLPANAGILGRMIYRMMSRCLTLLLVFHWALKTAEAQEHRIVGVGSSVLLTALPTNDQTVIEHIQWEYINSTTILNIVDYYRIGRKPIISKSYEERIIFYSSNGSLLLKNVQETDSGIYRATVNLNKIEARQTTLLVLEPMSKAQIQINSTVAGSSIELSCKVLVGKVQAIDWKKDGKPLPRNRCYQLSENFSLLYIPEAQKSDCGSFSCNASNDISWQENSVNLTIEGIMPSLKHALKISTVALAIATTLAAGSGLGFIILCCQSEKKKITGELWRWLIIFIHGLVCVSAILMFTAAVFWIWEEGLSTALVLYMIFLTWVIMVTLLISVVLAICPQHLEMFKKKTMYRVILDTAALGGVILVVLFAIFLTQNIQHLQRKGCSPFFDSTAATFITAAISLLILLGPFVWYHRKKKSQEKDQQEREPAEVRMQCPRKPFLWTVKIFSLVLYSTTKTERSVYSARTFLSFQYFKTLYNCLCKYIELRTHTGLLFNIAQ</sequence>
<protein>
    <submittedName>
        <fullName evidence="7">HEPACAM family member 2</fullName>
    </submittedName>
</protein>
<dbReference type="PROSITE" id="PS50835">
    <property type="entry name" value="IG_LIKE"/>
    <property type="match status" value="1"/>
</dbReference>
<evidence type="ECO:0000313" key="8">
    <source>
        <dbReference type="Proteomes" id="UP000297703"/>
    </source>
</evidence>
<comment type="caution">
    <text evidence="7">The sequence shown here is derived from an EMBL/GenBank/DDBJ whole genome shotgun (WGS) entry which is preliminary data.</text>
</comment>
<dbReference type="PANTHER" id="PTHR12080">
    <property type="entry name" value="SIGNALING LYMPHOCYTIC ACTIVATION MOLECULE"/>
    <property type="match status" value="1"/>
</dbReference>
<dbReference type="InterPro" id="IPR003599">
    <property type="entry name" value="Ig_sub"/>
</dbReference>
<accession>A0A4D9ECI9</accession>
<name>A0A4D9ECI9_9SAUR</name>
<dbReference type="EMBL" id="QXTE01000139">
    <property type="protein sequence ID" value="TFK04380.1"/>
    <property type="molecule type" value="Genomic_DNA"/>
</dbReference>
<dbReference type="Proteomes" id="UP000297703">
    <property type="component" value="Unassembled WGS sequence"/>
</dbReference>
<feature type="transmembrane region" description="Helical" evidence="5">
    <location>
        <begin position="355"/>
        <end position="383"/>
    </location>
</feature>
<dbReference type="InterPro" id="IPR013098">
    <property type="entry name" value="Ig_I-set"/>
</dbReference>
<dbReference type="GO" id="GO:0005911">
    <property type="term" value="C:cell-cell junction"/>
    <property type="evidence" value="ECO:0007669"/>
    <property type="project" value="TreeGrafter"/>
</dbReference>
<dbReference type="Pfam" id="PF07679">
    <property type="entry name" value="I-set"/>
    <property type="match status" value="1"/>
</dbReference>